<proteinExistence type="predicted"/>
<reference evidence="1 2" key="1">
    <citation type="submission" date="2016-11" db="EMBL/GenBank/DDBJ databases">
        <authorList>
            <person name="Jaros S."/>
            <person name="Januszkiewicz K."/>
            <person name="Wedrychowicz H."/>
        </authorList>
    </citation>
    <scope>NUCLEOTIDE SEQUENCE [LARGE SCALE GENOMIC DNA]</scope>
    <source>
        <strain evidence="1 2">LMG 26898</strain>
    </source>
</reference>
<evidence type="ECO:0000313" key="1">
    <source>
        <dbReference type="EMBL" id="SHM96820.1"/>
    </source>
</evidence>
<accession>A0A1M7N0F7</accession>
<evidence type="ECO:0000313" key="2">
    <source>
        <dbReference type="Proteomes" id="UP000183983"/>
    </source>
</evidence>
<sequence>MCLAGWHNCHKRWRLADRTRSVPRGIAMQNVAAIGNLIVRGLNTRQ</sequence>
<organism evidence="1 2">
    <name type="scientific">Pseudomonas asturiensis</name>
    <dbReference type="NCBI Taxonomy" id="1190415"/>
    <lineage>
        <taxon>Bacteria</taxon>
        <taxon>Pseudomonadati</taxon>
        <taxon>Pseudomonadota</taxon>
        <taxon>Gammaproteobacteria</taxon>
        <taxon>Pseudomonadales</taxon>
        <taxon>Pseudomonadaceae</taxon>
        <taxon>Pseudomonas</taxon>
    </lineage>
</organism>
<name>A0A1M7N0F7_9PSED</name>
<dbReference type="AlphaFoldDB" id="A0A1M7N0F7"/>
<gene>
    <name evidence="1" type="ORF">SAMN05216593_10552</name>
</gene>
<dbReference type="EMBL" id="FRDA01000005">
    <property type="protein sequence ID" value="SHM96820.1"/>
    <property type="molecule type" value="Genomic_DNA"/>
</dbReference>
<protein>
    <submittedName>
        <fullName evidence="1">Uncharacterized protein</fullName>
    </submittedName>
</protein>
<dbReference type="Proteomes" id="UP000183983">
    <property type="component" value="Unassembled WGS sequence"/>
</dbReference>